<dbReference type="InterPro" id="IPR007038">
    <property type="entry name" value="HupE_UreJ"/>
</dbReference>
<keyword evidence="2" id="KW-0732">Signal</keyword>
<organism evidence="3 4">
    <name type="scientific">Phyllobacterium ifriqiyense</name>
    <dbReference type="NCBI Taxonomy" id="314238"/>
    <lineage>
        <taxon>Bacteria</taxon>
        <taxon>Pseudomonadati</taxon>
        <taxon>Pseudomonadota</taxon>
        <taxon>Alphaproteobacteria</taxon>
        <taxon>Hyphomicrobiales</taxon>
        <taxon>Phyllobacteriaceae</taxon>
        <taxon>Phyllobacterium</taxon>
    </lineage>
</organism>
<feature type="transmembrane region" description="Helical" evidence="1">
    <location>
        <begin position="37"/>
        <end position="57"/>
    </location>
</feature>
<dbReference type="RefSeq" id="WP_307277159.1">
    <property type="nucleotide sequence ID" value="NZ_JAUSZT010000002.1"/>
</dbReference>
<keyword evidence="1" id="KW-1133">Transmembrane helix</keyword>
<feature type="transmembrane region" description="Helical" evidence="1">
    <location>
        <begin position="89"/>
        <end position="108"/>
    </location>
</feature>
<keyword evidence="4" id="KW-1185">Reference proteome</keyword>
<keyword evidence="1" id="KW-0472">Membrane</keyword>
<dbReference type="EMBL" id="JAUSZT010000002">
    <property type="protein sequence ID" value="MDQ0995614.1"/>
    <property type="molecule type" value="Genomic_DNA"/>
</dbReference>
<evidence type="ECO:0000256" key="2">
    <source>
        <dbReference type="SAM" id="SignalP"/>
    </source>
</evidence>
<feature type="signal peptide" evidence="2">
    <location>
        <begin position="1"/>
        <end position="21"/>
    </location>
</feature>
<feature type="chain" id="PRO_5046391993" evidence="2">
    <location>
        <begin position="22"/>
        <end position="192"/>
    </location>
</feature>
<name>A0ABU0S4D6_9HYPH</name>
<proteinExistence type="predicted"/>
<evidence type="ECO:0000313" key="3">
    <source>
        <dbReference type="EMBL" id="MDQ0995614.1"/>
    </source>
</evidence>
<sequence>MKKILLLTLPLALAATTPALAHINPAEHGSFGAGFSHPISGADHMLAMVAVGLWAVLLGGRAMWLVPAAFVGTMIAGFLLAIAGVTLPFAEPAILASVVAIGLFAAVALKVPTSLAMALVGFFALFHGYAHGSEMGTATAGSYLLGFALATTLLHVTGLAAGALLGAGIGRAIIRVAGASTAFIGLWLALGA</sequence>
<feature type="transmembrane region" description="Helical" evidence="1">
    <location>
        <begin position="144"/>
        <end position="165"/>
    </location>
</feature>
<evidence type="ECO:0000313" key="4">
    <source>
        <dbReference type="Proteomes" id="UP001237780"/>
    </source>
</evidence>
<comment type="caution">
    <text evidence="3">The sequence shown here is derived from an EMBL/GenBank/DDBJ whole genome shotgun (WGS) entry which is preliminary data.</text>
</comment>
<dbReference type="Proteomes" id="UP001237780">
    <property type="component" value="Unassembled WGS sequence"/>
</dbReference>
<feature type="transmembrane region" description="Helical" evidence="1">
    <location>
        <begin position="115"/>
        <end position="132"/>
    </location>
</feature>
<gene>
    <name evidence="3" type="ORF">QFZ34_000791</name>
</gene>
<feature type="transmembrane region" description="Helical" evidence="1">
    <location>
        <begin position="64"/>
        <end position="83"/>
    </location>
</feature>
<evidence type="ECO:0000256" key="1">
    <source>
        <dbReference type="SAM" id="Phobius"/>
    </source>
</evidence>
<keyword evidence="1" id="KW-0812">Transmembrane</keyword>
<dbReference type="PIRSF" id="PIRSF016919">
    <property type="entry name" value="HupE_UreJ"/>
    <property type="match status" value="1"/>
</dbReference>
<feature type="transmembrane region" description="Helical" evidence="1">
    <location>
        <begin position="172"/>
        <end position="190"/>
    </location>
</feature>
<dbReference type="Pfam" id="PF04955">
    <property type="entry name" value="HupE_UreJ"/>
    <property type="match status" value="1"/>
</dbReference>
<reference evidence="3 4" key="1">
    <citation type="submission" date="2023-07" db="EMBL/GenBank/DDBJ databases">
        <title>Comparative genomics of wheat-associated soil bacteria to identify genetic determinants of phenazine resistance.</title>
        <authorList>
            <person name="Mouncey N."/>
        </authorList>
    </citation>
    <scope>NUCLEOTIDE SEQUENCE [LARGE SCALE GENOMIC DNA]</scope>
    <source>
        <strain evidence="3 4">W4I11</strain>
    </source>
</reference>
<protein>
    <submittedName>
        <fullName evidence="3">Urease accessory protein</fullName>
    </submittedName>
</protein>
<accession>A0ABU0S4D6</accession>